<name>A0A364Y2B2_9BACT</name>
<evidence type="ECO:0000313" key="3">
    <source>
        <dbReference type="EMBL" id="RAW00829.1"/>
    </source>
</evidence>
<keyword evidence="2" id="KW-0560">Oxidoreductase</keyword>
<evidence type="ECO:0000256" key="2">
    <source>
        <dbReference type="ARBA" id="ARBA00023002"/>
    </source>
</evidence>
<dbReference type="InterPro" id="IPR036291">
    <property type="entry name" value="NAD(P)-bd_dom_sf"/>
</dbReference>
<dbReference type="Pfam" id="PF13561">
    <property type="entry name" value="adh_short_C2"/>
    <property type="match status" value="1"/>
</dbReference>
<dbReference type="PRINTS" id="PR00080">
    <property type="entry name" value="SDRFAMILY"/>
</dbReference>
<dbReference type="Gene3D" id="3.40.50.720">
    <property type="entry name" value="NAD(P)-binding Rossmann-like Domain"/>
    <property type="match status" value="1"/>
</dbReference>
<sequence length="248" mass="26248">MRKVILITGASRGIGAATAILAAKKGYDVAVNYIHDHQAAEKVVHEITREGGNAKAFQADIADATQVTTLFQNVLKHFGRLDVLVNNASIVALADRVVNFSPERIKRMFEVNVYGSFYASQEAIKLMSKKTGGHGGAIINVSSGASQGGSPNVYVDYAASKGAIDTFTIGLAKELATEGIRVNAVRPGLIDTEIHVDSGDANRAAKLVESIPLKRLGQPEEIAATILWLASDEASYVTGSILNVTGGR</sequence>
<organism evidence="3 4">
    <name type="scientific">Pseudochryseolinea flava</name>
    <dbReference type="NCBI Taxonomy" id="2059302"/>
    <lineage>
        <taxon>Bacteria</taxon>
        <taxon>Pseudomonadati</taxon>
        <taxon>Bacteroidota</taxon>
        <taxon>Cytophagia</taxon>
        <taxon>Cytophagales</taxon>
        <taxon>Fulvivirgaceae</taxon>
        <taxon>Pseudochryseolinea</taxon>
    </lineage>
</organism>
<dbReference type="GO" id="GO:0016491">
    <property type="term" value="F:oxidoreductase activity"/>
    <property type="evidence" value="ECO:0007669"/>
    <property type="project" value="UniProtKB-KW"/>
</dbReference>
<keyword evidence="4" id="KW-1185">Reference proteome</keyword>
<evidence type="ECO:0000313" key="4">
    <source>
        <dbReference type="Proteomes" id="UP000251889"/>
    </source>
</evidence>
<dbReference type="Proteomes" id="UP000251889">
    <property type="component" value="Unassembled WGS sequence"/>
</dbReference>
<dbReference type="InterPro" id="IPR002347">
    <property type="entry name" value="SDR_fam"/>
</dbReference>
<dbReference type="FunFam" id="3.40.50.720:FF:000084">
    <property type="entry name" value="Short-chain dehydrogenase reductase"/>
    <property type="match status" value="1"/>
</dbReference>
<dbReference type="NCBIfam" id="NF005559">
    <property type="entry name" value="PRK07231.1"/>
    <property type="match status" value="1"/>
</dbReference>
<dbReference type="PANTHER" id="PTHR43639">
    <property type="entry name" value="OXIDOREDUCTASE, SHORT-CHAIN DEHYDROGENASE/REDUCTASE FAMILY (AFU_ORTHOLOGUE AFUA_5G02870)"/>
    <property type="match status" value="1"/>
</dbReference>
<comment type="caution">
    <text evidence="3">The sequence shown here is derived from an EMBL/GenBank/DDBJ whole genome shotgun (WGS) entry which is preliminary data.</text>
</comment>
<evidence type="ECO:0000256" key="1">
    <source>
        <dbReference type="ARBA" id="ARBA00006484"/>
    </source>
</evidence>
<dbReference type="PRINTS" id="PR00081">
    <property type="entry name" value="GDHRDH"/>
</dbReference>
<dbReference type="OrthoDB" id="9788235at2"/>
<dbReference type="PANTHER" id="PTHR43639:SF1">
    <property type="entry name" value="SHORT-CHAIN DEHYDROGENASE_REDUCTASE FAMILY PROTEIN"/>
    <property type="match status" value="1"/>
</dbReference>
<comment type="similarity">
    <text evidence="1">Belongs to the short-chain dehydrogenases/reductases (SDR) family.</text>
</comment>
<accession>A0A364Y2B2</accession>
<dbReference type="SUPFAM" id="SSF51735">
    <property type="entry name" value="NAD(P)-binding Rossmann-fold domains"/>
    <property type="match status" value="1"/>
</dbReference>
<protein>
    <submittedName>
        <fullName evidence="3">NAD(P)-dependent oxidoreductase</fullName>
    </submittedName>
</protein>
<reference evidence="3 4" key="1">
    <citation type="submission" date="2018-06" db="EMBL/GenBank/DDBJ databases">
        <title>Chryseolinea flavus sp. nov., a member of the phylum Bacteroidetes isolated from soil.</title>
        <authorList>
            <person name="Li Y."/>
            <person name="Wang J."/>
        </authorList>
    </citation>
    <scope>NUCLEOTIDE SEQUENCE [LARGE SCALE GENOMIC DNA]</scope>
    <source>
        <strain evidence="3 4">SDU1-6</strain>
    </source>
</reference>
<proteinExistence type="inferred from homology"/>
<dbReference type="CDD" id="cd05233">
    <property type="entry name" value="SDR_c"/>
    <property type="match status" value="1"/>
</dbReference>
<dbReference type="RefSeq" id="WP_112746986.1">
    <property type="nucleotide sequence ID" value="NZ_QMFY01000005.1"/>
</dbReference>
<dbReference type="EMBL" id="QMFY01000005">
    <property type="protein sequence ID" value="RAW00829.1"/>
    <property type="molecule type" value="Genomic_DNA"/>
</dbReference>
<gene>
    <name evidence="3" type="ORF">DQQ10_11315</name>
</gene>
<dbReference type="AlphaFoldDB" id="A0A364Y2B2"/>